<reference evidence="7" key="1">
    <citation type="submission" date="2016-10" db="EMBL/GenBank/DDBJ databases">
        <authorList>
            <person name="Varghese N."/>
            <person name="Submissions S."/>
        </authorList>
    </citation>
    <scope>NUCLEOTIDE SEQUENCE [LARGE SCALE GENOMIC DNA]</scope>
    <source>
        <strain evidence="7">XBD1002</strain>
    </source>
</reference>
<dbReference type="GO" id="GO:0003676">
    <property type="term" value="F:nucleic acid binding"/>
    <property type="evidence" value="ECO:0007669"/>
    <property type="project" value="InterPro"/>
</dbReference>
<keyword evidence="3 6" id="KW-0808">Transferase</keyword>
<dbReference type="GO" id="GO:0009007">
    <property type="term" value="F:site-specific DNA-methyltransferase (adenine-specific) activity"/>
    <property type="evidence" value="ECO:0007669"/>
    <property type="project" value="UniProtKB-EC"/>
</dbReference>
<evidence type="ECO:0000256" key="1">
    <source>
        <dbReference type="ARBA" id="ARBA00011900"/>
    </source>
</evidence>
<proteinExistence type="predicted"/>
<keyword evidence="2 6" id="KW-0489">Methyltransferase</keyword>
<dbReference type="EC" id="2.1.1.72" evidence="1"/>
<dbReference type="InterPro" id="IPR012327">
    <property type="entry name" value="MeTrfase_D12"/>
</dbReference>
<dbReference type="SUPFAM" id="SSF53335">
    <property type="entry name" value="S-adenosyl-L-methionine-dependent methyltransferases"/>
    <property type="match status" value="1"/>
</dbReference>
<dbReference type="RefSeq" id="WP_143090530.1">
    <property type="nucleotide sequence ID" value="NZ_FORI01000006.1"/>
</dbReference>
<comment type="catalytic activity">
    <reaction evidence="5">
        <text>a 2'-deoxyadenosine in DNA + S-adenosyl-L-methionine = an N(6)-methyl-2'-deoxyadenosine in DNA + S-adenosyl-L-homocysteine + H(+)</text>
        <dbReference type="Rhea" id="RHEA:15197"/>
        <dbReference type="Rhea" id="RHEA-COMP:12418"/>
        <dbReference type="Rhea" id="RHEA-COMP:12419"/>
        <dbReference type="ChEBI" id="CHEBI:15378"/>
        <dbReference type="ChEBI" id="CHEBI:57856"/>
        <dbReference type="ChEBI" id="CHEBI:59789"/>
        <dbReference type="ChEBI" id="CHEBI:90615"/>
        <dbReference type="ChEBI" id="CHEBI:90616"/>
        <dbReference type="EC" id="2.1.1.72"/>
    </reaction>
</comment>
<protein>
    <recommendedName>
        <fullName evidence="1">site-specific DNA-methyltransferase (adenine-specific)</fullName>
        <ecNumber evidence="1">2.1.1.72</ecNumber>
    </recommendedName>
</protein>
<dbReference type="InterPro" id="IPR002052">
    <property type="entry name" value="DNA_methylase_N6_adenine_CS"/>
</dbReference>
<gene>
    <name evidence="6" type="ORF">SAMN04487775_106203</name>
</gene>
<evidence type="ECO:0000256" key="3">
    <source>
        <dbReference type="ARBA" id="ARBA00022679"/>
    </source>
</evidence>
<name>A0A1I3LCP6_9SPIR</name>
<dbReference type="AlphaFoldDB" id="A0A1I3LCP6"/>
<evidence type="ECO:0000256" key="2">
    <source>
        <dbReference type="ARBA" id="ARBA00022603"/>
    </source>
</evidence>
<organism evidence="6 7">
    <name type="scientific">Treponema bryantii</name>
    <dbReference type="NCBI Taxonomy" id="163"/>
    <lineage>
        <taxon>Bacteria</taxon>
        <taxon>Pseudomonadati</taxon>
        <taxon>Spirochaetota</taxon>
        <taxon>Spirochaetia</taxon>
        <taxon>Spirochaetales</taxon>
        <taxon>Treponemataceae</taxon>
        <taxon>Treponema</taxon>
    </lineage>
</organism>
<keyword evidence="7" id="KW-1185">Reference proteome</keyword>
<dbReference type="GO" id="GO:0032259">
    <property type="term" value="P:methylation"/>
    <property type="evidence" value="ECO:0007669"/>
    <property type="project" value="UniProtKB-KW"/>
</dbReference>
<evidence type="ECO:0000256" key="5">
    <source>
        <dbReference type="ARBA" id="ARBA00047942"/>
    </source>
</evidence>
<evidence type="ECO:0000313" key="6">
    <source>
        <dbReference type="EMBL" id="SFI82523.1"/>
    </source>
</evidence>
<evidence type="ECO:0000256" key="4">
    <source>
        <dbReference type="ARBA" id="ARBA00022691"/>
    </source>
</evidence>
<dbReference type="Proteomes" id="UP000182737">
    <property type="component" value="Unassembled WGS sequence"/>
</dbReference>
<dbReference type="GO" id="GO:0009307">
    <property type="term" value="P:DNA restriction-modification system"/>
    <property type="evidence" value="ECO:0007669"/>
    <property type="project" value="InterPro"/>
</dbReference>
<dbReference type="EMBL" id="FORI01000006">
    <property type="protein sequence ID" value="SFI82523.1"/>
    <property type="molecule type" value="Genomic_DNA"/>
</dbReference>
<dbReference type="Pfam" id="PF02086">
    <property type="entry name" value="MethyltransfD12"/>
    <property type="match status" value="2"/>
</dbReference>
<keyword evidence="4" id="KW-0949">S-adenosyl-L-methionine</keyword>
<dbReference type="PROSITE" id="PS00092">
    <property type="entry name" value="N6_MTASE"/>
    <property type="match status" value="1"/>
</dbReference>
<evidence type="ECO:0000313" key="7">
    <source>
        <dbReference type="Proteomes" id="UP000182737"/>
    </source>
</evidence>
<accession>A0A1I3LCP6</accession>
<dbReference type="OrthoDB" id="9805629at2"/>
<sequence>MKQSENPEFLQNQLITYIGNKRALLDFIGTGVHEVQKRLCREKLSCLDVFAGSGIVSRYLKQYASAITVNDLEQYSCIINRCYLSDKSKINLEELEALHTSLCKKIDRRMATLEKSETGFKGAGFISELYAPADENQIEEGERCFYTPYNAAYLDVARQLIEKEVPEELRDFFIAPLLSEASIHANTAGIFKGFYKNSKTGTGQFGGNGRNALTRIRGKISLPFPVFSQFNCKSRVFSCDANALVQDPDLYEKAFTTSGVFDLAYFDPPYNQHPYGSNYFMLNLIAKYQRPDAEKISRVSGIPRDWNRSDYNKKRRVAEVFVDLVRNVKARFVLVSFNSEGFIPKDEMIELLSSCGKVDVLESDYNAFRGSRNLSGREIHVKEFLFLVEKK</sequence>
<dbReference type="InterPro" id="IPR029063">
    <property type="entry name" value="SAM-dependent_MTases_sf"/>
</dbReference>